<accession>A0ABD3WFN2</accession>
<dbReference type="PROSITE" id="PS50082">
    <property type="entry name" value="WD_REPEATS_2"/>
    <property type="match status" value="1"/>
</dbReference>
<feature type="compositionally biased region" description="Polar residues" evidence="4">
    <location>
        <begin position="1211"/>
        <end position="1222"/>
    </location>
</feature>
<dbReference type="PANTHER" id="PTHR44813:SF1">
    <property type="entry name" value="MITOGEN-ACTIVATED PROTEIN KINASE-BINDING PROTEIN 1"/>
    <property type="match status" value="1"/>
</dbReference>
<keyword evidence="8" id="KW-1185">Reference proteome</keyword>
<dbReference type="InterPro" id="IPR015943">
    <property type="entry name" value="WD40/YVTN_repeat-like_dom_sf"/>
</dbReference>
<dbReference type="Gene3D" id="2.130.10.10">
    <property type="entry name" value="YVTN repeat-like/Quinoprotein amine dehydrogenase"/>
    <property type="match status" value="3"/>
</dbReference>
<evidence type="ECO:0008006" key="9">
    <source>
        <dbReference type="Google" id="ProtNLM"/>
    </source>
</evidence>
<feature type="compositionally biased region" description="Basic and acidic residues" evidence="4">
    <location>
        <begin position="1451"/>
        <end position="1468"/>
    </location>
</feature>
<protein>
    <recommendedName>
        <fullName evidence="9">Mitogen-activated protein kinase-binding protein 1</fullName>
    </recommendedName>
</protein>
<proteinExistence type="predicted"/>
<feature type="compositionally biased region" description="Low complexity" evidence="4">
    <location>
        <begin position="1842"/>
        <end position="1851"/>
    </location>
</feature>
<dbReference type="PANTHER" id="PTHR44813">
    <property type="entry name" value="MITOGEN-ACTIVATED PROTEIN KINASE-BINDING PROTEIN 1"/>
    <property type="match status" value="1"/>
</dbReference>
<feature type="region of interest" description="Disordered" evidence="4">
    <location>
        <begin position="1813"/>
        <end position="1858"/>
    </location>
</feature>
<feature type="compositionally biased region" description="Low complexity" evidence="4">
    <location>
        <begin position="1291"/>
        <end position="1312"/>
    </location>
</feature>
<evidence type="ECO:0000313" key="7">
    <source>
        <dbReference type="EMBL" id="KAL3872747.1"/>
    </source>
</evidence>
<dbReference type="Pfam" id="PF24780">
    <property type="entry name" value="WD40_MABP1-WDR62_1st"/>
    <property type="match status" value="1"/>
</dbReference>
<feature type="region of interest" description="Disordered" evidence="4">
    <location>
        <begin position="1589"/>
        <end position="1620"/>
    </location>
</feature>
<evidence type="ECO:0000256" key="2">
    <source>
        <dbReference type="ARBA" id="ARBA00022737"/>
    </source>
</evidence>
<keyword evidence="2" id="KW-0677">Repeat</keyword>
<keyword evidence="1 3" id="KW-0853">WD repeat</keyword>
<dbReference type="InterPro" id="IPR056161">
    <property type="entry name" value="WD40_MABP1-WDR62_1st"/>
</dbReference>
<feature type="compositionally biased region" description="Low complexity" evidence="4">
    <location>
        <begin position="814"/>
        <end position="835"/>
    </location>
</feature>
<dbReference type="PROSITE" id="PS50294">
    <property type="entry name" value="WD_REPEATS_REGION"/>
    <property type="match status" value="1"/>
</dbReference>
<feature type="region of interest" description="Disordered" evidence="4">
    <location>
        <begin position="1180"/>
        <end position="1344"/>
    </location>
</feature>
<dbReference type="SUPFAM" id="SSF50978">
    <property type="entry name" value="WD40 repeat-like"/>
    <property type="match status" value="2"/>
</dbReference>
<sequence>MDKGKRKILKSPSVKRRSRVTPVNQRVTLERVLGLTTQSNAALACDPNTGTFAYPAGCVVVLFHPKRNKQSHIFNFSKKTLTSLAFSGDGKHLVTGESGHQPAVRVWDVEEKTQVAEFHGHKFGIRCVKFSPNLKYIVSIGTQHDMMVNVWNWKTGSKVASNKVSSKVNSVSFSEDGSFFITVGNRHVKFWYLDSSKSKINETVPLNGRNGILGDQRNNYFSDVAMGKGLMSKSVYCITQSGLLCEFNDKRLLDKWVELRTNVANCISTGEYYIFVGCANGVVRVFDAATLHFVCTLPRPHYLGVDVASATNPRQMPPQRENAKYPDVVAVIFDDKQKHVTCIYNDHSLYVWDVHDMRKVGKVSSFLYHSSCVYGLEIYPSVPRGMSRALPPGSFITCSSDDTIRIWNLDPHMQETDTYKKNIYCHELMKVIYIDPTLTYLCDKDYNPSGGVDKTDTNYDDKNGVRTIRASPDGQHLASGDRQGNIRVHDLHFMDEVRVIEAHDSEVLCIEYSYIESGPKLLATTSRDRLIHVFDVEQDYGLLQTLDDHSSSITAVKFTNTDNQIKMLSCGADKSLLFRNAQIPECQFVLHQHLVGKTSLYDMDVDPSHKFAVTACQDRNLRIYNIKTAKHKKSYKASLTDDGVLIRVQLDPSGSYAATSCTDKNLCFLDFYTGELLATVYGHSEVATAVKFMNDFKHLITVSGDGCIFVWRLPVEMTKQIQSRLKELDKLPLVVSHSSVTSNKEDVESPSLVDDQIDAQSHTVDIDEGQFFTPQKVLNKLKEDTPDFNTSPSLDFRTSVSQLPTWARARDTGSQDNSSETTSTTQQSKDTSSQQARGRWAQRVENLGIVIKSHDGKTIEVDPSSDRPRFTYEADELSKQLADIRRETMVLDHPEVIPKNIPVIFDDETNDDDDDDDFFPTFHKKEKTNRDSNVWDDLYNLDNDELEQPSDAEIIYYPTSEGSDTLASYRVFAAKEDGDARLRSRLSKHSFSSLDRSQDADSESTDPISLEDAEEDEDSGHSAGPTTPMDDPKTPNRERFLKDAFENLSFTPQVSIEKFECGLDSLEKEISQDPLTSSRLINSRLSISARFLSRNLQDRNRNVAVQRQDNWFDSVQRNKDEMARKLGETKQRLQAMGWKSASPEEEHSDTYEPGPPVLDATLTPSKLSLALVDDFENQKTPTNFQFDQTYSMNRLKEDKDRPSSDDGTDDGLNTPTRSSVSKTARPRSLSLGRDELNQKETKASKEISKQPSRTSTGTTTRTTAPSNVPKKVDNMGNKMSLTSRGTKQRLSKPSSNLSKSKSTSMQSLSISKELSSTKGKMVKEVPVKGKDWTEPKLSSYSSEPDLLLSDEENFEKYDYKIGPPRSGLNSDMSKSVPDFSAEYKLGRKSPHLSLVSESNRNSTGTTQTQKVRQGTTGRSSLSSTFKIGTEEQKPTPPSTASRKSTGSTSLKSEDSHKGDESHKKDKELMPPPTVVGAPRGKQDKYIKKTVQTKRKPSELTLDQAKNILLGKSGILNGDNSTGDKGKHKRELPSLSSSNSVSKSSNASSDKIHSSENDSLSDPKFLSVASEIESTAAELRLISALSVNPDDLPERDIPIASQVPPSNKSSSQVSSNAQSAGKNYLSKDVVIVDLNSQRHSKEIRSLDSSFSSQDEDLSSSPSVKERIAQLNRSTDHHRSSSPLRERTRDASPLPVKYTTASPRITSSCSVSISTSSGVASHISSHTVTTAMTSVTGAPVSASAAIPYVSNHGKIQDLQDHSAFHALQYNSDGDHTSLKTVLVGAVMDNSKPSTVKVTEVGSGVVSAMPENVHSVPGLGMSLSRSNSEPLPKHLSPGSSHSPRSTTDTGVGSDTDTELNNSVSQTTFRQLKTQPVGNDGHSPSDSHTLCEAAMEDLMRAVKNATELYHKISSHQDEKSLETSKQMKNAFQDVQNTLACLTQSRKSAPDVSQNVISTKDLPCTGSTDLPPETVKLLEKFMEPVLYNLTDTLTKTITDKLTDISDSMNGKLSVMSDLLKRRIDNLP</sequence>
<feature type="compositionally biased region" description="Basic and acidic residues" evidence="4">
    <location>
        <begin position="1321"/>
        <end position="1334"/>
    </location>
</feature>
<feature type="domain" description="MABP1/WDR62 second WD40" evidence="6">
    <location>
        <begin position="373"/>
        <end position="713"/>
    </location>
</feature>
<dbReference type="EMBL" id="JBJQND010000006">
    <property type="protein sequence ID" value="KAL3872747.1"/>
    <property type="molecule type" value="Genomic_DNA"/>
</dbReference>
<evidence type="ECO:0000259" key="6">
    <source>
        <dbReference type="Pfam" id="PF24782"/>
    </source>
</evidence>
<dbReference type="InterPro" id="IPR001680">
    <property type="entry name" value="WD40_rpt"/>
</dbReference>
<feature type="compositionally biased region" description="Low complexity" evidence="4">
    <location>
        <begin position="1599"/>
        <end position="1619"/>
    </location>
</feature>
<feature type="compositionally biased region" description="Low complexity" evidence="4">
    <location>
        <begin position="1533"/>
        <end position="1548"/>
    </location>
</feature>
<dbReference type="Proteomes" id="UP001634394">
    <property type="component" value="Unassembled WGS sequence"/>
</dbReference>
<evidence type="ECO:0000313" key="8">
    <source>
        <dbReference type="Proteomes" id="UP001634394"/>
    </source>
</evidence>
<evidence type="ECO:0000256" key="4">
    <source>
        <dbReference type="SAM" id="MobiDB-lite"/>
    </source>
</evidence>
<dbReference type="InterPro" id="IPR056162">
    <property type="entry name" value="WD40_MABP1-WDR62_2nd"/>
</dbReference>
<evidence type="ECO:0000256" key="3">
    <source>
        <dbReference type="PROSITE-ProRule" id="PRU00221"/>
    </source>
</evidence>
<feature type="compositionally biased region" description="Low complexity" evidence="4">
    <location>
        <begin position="1252"/>
        <end position="1263"/>
    </location>
</feature>
<organism evidence="7 8">
    <name type="scientific">Sinanodonta woodiana</name>
    <name type="common">Chinese pond mussel</name>
    <name type="synonym">Anodonta woodiana</name>
    <dbReference type="NCBI Taxonomy" id="1069815"/>
    <lineage>
        <taxon>Eukaryota</taxon>
        <taxon>Metazoa</taxon>
        <taxon>Spiralia</taxon>
        <taxon>Lophotrochozoa</taxon>
        <taxon>Mollusca</taxon>
        <taxon>Bivalvia</taxon>
        <taxon>Autobranchia</taxon>
        <taxon>Heteroconchia</taxon>
        <taxon>Palaeoheterodonta</taxon>
        <taxon>Unionida</taxon>
        <taxon>Unionoidea</taxon>
        <taxon>Unionidae</taxon>
        <taxon>Unioninae</taxon>
        <taxon>Sinanodonta</taxon>
    </lineage>
</organism>
<feature type="compositionally biased region" description="Basic and acidic residues" evidence="4">
    <location>
        <begin position="1232"/>
        <end position="1248"/>
    </location>
</feature>
<feature type="compositionally biased region" description="Basic residues" evidence="4">
    <location>
        <begin position="1"/>
        <end position="19"/>
    </location>
</feature>
<dbReference type="Pfam" id="PF24782">
    <property type="entry name" value="WD40_MABP1-WDR62_2nd"/>
    <property type="match status" value="1"/>
</dbReference>
<comment type="caution">
    <text evidence="7">The sequence shown here is derived from an EMBL/GenBank/DDBJ whole genome shotgun (WGS) entry which is preliminary data.</text>
</comment>
<feature type="compositionally biased region" description="Basic and acidic residues" evidence="4">
    <location>
        <begin position="1194"/>
        <end position="1204"/>
    </location>
</feature>
<feature type="region of interest" description="Disordered" evidence="4">
    <location>
        <begin position="1641"/>
        <end position="1697"/>
    </location>
</feature>
<feature type="compositionally biased region" description="Polar residues" evidence="4">
    <location>
        <begin position="1395"/>
        <end position="1426"/>
    </location>
</feature>
<dbReference type="SMART" id="SM00320">
    <property type="entry name" value="WD40"/>
    <property type="match status" value="12"/>
</dbReference>
<feature type="compositionally biased region" description="Low complexity" evidence="4">
    <location>
        <begin position="1645"/>
        <end position="1661"/>
    </location>
</feature>
<evidence type="ECO:0000256" key="1">
    <source>
        <dbReference type="ARBA" id="ARBA00022574"/>
    </source>
</evidence>
<dbReference type="InterPro" id="IPR055292">
    <property type="entry name" value="MABP1"/>
</dbReference>
<evidence type="ECO:0000259" key="5">
    <source>
        <dbReference type="Pfam" id="PF24780"/>
    </source>
</evidence>
<dbReference type="InterPro" id="IPR036322">
    <property type="entry name" value="WD40_repeat_dom_sf"/>
</dbReference>
<feature type="compositionally biased region" description="Polar residues" evidence="4">
    <location>
        <begin position="1180"/>
        <end position="1192"/>
    </location>
</feature>
<feature type="region of interest" description="Disordered" evidence="4">
    <location>
        <begin position="808"/>
        <end position="839"/>
    </location>
</feature>
<feature type="domain" description="MABP1/WDR62 first WD40" evidence="5">
    <location>
        <begin position="42"/>
        <end position="367"/>
    </location>
</feature>
<feature type="repeat" description="WD" evidence="3">
    <location>
        <begin position="680"/>
        <end position="713"/>
    </location>
</feature>
<feature type="region of interest" description="Disordered" evidence="4">
    <location>
        <begin position="1381"/>
        <end position="1562"/>
    </location>
</feature>
<feature type="region of interest" description="Disordered" evidence="4">
    <location>
        <begin position="992"/>
        <end position="1037"/>
    </location>
</feature>
<feature type="compositionally biased region" description="Basic and acidic residues" evidence="4">
    <location>
        <begin position="1662"/>
        <end position="1688"/>
    </location>
</feature>
<feature type="region of interest" description="Disordered" evidence="4">
    <location>
        <begin position="1"/>
        <end position="21"/>
    </location>
</feature>
<gene>
    <name evidence="7" type="ORF">ACJMK2_035951</name>
</gene>
<name>A0ABD3WFN2_SINWO</name>
<feature type="region of interest" description="Disordered" evidence="4">
    <location>
        <begin position="1129"/>
        <end position="1158"/>
    </location>
</feature>
<feature type="compositionally biased region" description="Acidic residues" evidence="4">
    <location>
        <begin position="1000"/>
        <end position="1018"/>
    </location>
</feature>
<feature type="compositionally biased region" description="Polar residues" evidence="4">
    <location>
        <begin position="1438"/>
        <end position="1450"/>
    </location>
</feature>
<reference evidence="7 8" key="1">
    <citation type="submission" date="2024-11" db="EMBL/GenBank/DDBJ databases">
        <title>Chromosome-level genome assembly of the freshwater bivalve Anodonta woodiana.</title>
        <authorList>
            <person name="Chen X."/>
        </authorList>
    </citation>
    <scope>NUCLEOTIDE SEQUENCE [LARGE SCALE GENOMIC DNA]</scope>
    <source>
        <strain evidence="7">MN2024</strain>
        <tissue evidence="7">Gills</tissue>
    </source>
</reference>